<gene>
    <name evidence="7" type="ORF">NE630_12370</name>
</gene>
<feature type="transmembrane region" description="Helical" evidence="6">
    <location>
        <begin position="50"/>
        <end position="70"/>
    </location>
</feature>
<keyword evidence="3 6" id="KW-0812">Transmembrane</keyword>
<keyword evidence="2" id="KW-1003">Cell membrane</keyword>
<dbReference type="PANTHER" id="PTHR30250">
    <property type="entry name" value="PST FAMILY PREDICTED COLANIC ACID TRANSPORTER"/>
    <property type="match status" value="1"/>
</dbReference>
<feature type="transmembrane region" description="Helical" evidence="6">
    <location>
        <begin position="434"/>
        <end position="454"/>
    </location>
</feature>
<evidence type="ECO:0000313" key="7">
    <source>
        <dbReference type="EMBL" id="MCQ4815228.1"/>
    </source>
</evidence>
<feature type="transmembrane region" description="Helical" evidence="6">
    <location>
        <begin position="12"/>
        <end position="38"/>
    </location>
</feature>
<sequence length="505" mass="56600">MNRTSNTIRNIKFALAGQVLGIFISLVSRRIFVVFLSAEYLGLNGLFSNLLSMLSLAELGVGAAIVYSLYKPIAENNVSEIKSLMLLYKKTYTAVGIFILVSGCSLTPFLQLFIKEMPAIPNIKLIYIIFVVNSATSYFFTYKRSLITANQQFYIVTIYRYGFYFVLNIAQIIVLSLTRNFTFYLLLQTTSTLLENILLSKKADCLYPFLLEKEVKPLPNHTKSEVKKNVFAMIFHKIGGVIVFSTDNILISKLVGLTAVGIYSNYMMIRQALNIITGLTFQSVSASLGNLNVLGSDKRKLEIFQIINFVGAWTFGFCSICLTVLINPFISLWLGKEYLFSTPIVFWIVLAYYVSGMRSACGTARDVMGIFWYDRYKPLFEVTINIIASVILGKKFGVAGIMAGTVISTMTTCFWVEPLVLYRHGLHAPVRTFFVRYGIYTLITVLAGAVTIVLCKFTPPSGIMGFGAKLAVCAVVPNAIFTICYFRTSEFKHLLSIAMDMIRNR</sequence>
<keyword evidence="4 6" id="KW-1133">Transmembrane helix</keyword>
<evidence type="ECO:0000313" key="8">
    <source>
        <dbReference type="Proteomes" id="UP001205919"/>
    </source>
</evidence>
<comment type="caution">
    <text evidence="7">The sequence shown here is derived from an EMBL/GenBank/DDBJ whole genome shotgun (WGS) entry which is preliminary data.</text>
</comment>
<proteinExistence type="predicted"/>
<dbReference type="InterPro" id="IPR050833">
    <property type="entry name" value="Poly_Biosynth_Transport"/>
</dbReference>
<evidence type="ECO:0000256" key="2">
    <source>
        <dbReference type="ARBA" id="ARBA00022475"/>
    </source>
</evidence>
<feature type="transmembrane region" description="Helical" evidence="6">
    <location>
        <begin position="399"/>
        <end position="422"/>
    </location>
</feature>
<dbReference type="PANTHER" id="PTHR30250:SF26">
    <property type="entry name" value="PSMA PROTEIN"/>
    <property type="match status" value="1"/>
</dbReference>
<accession>A0AAW5K8Z5</accession>
<reference evidence="7 8" key="1">
    <citation type="submission" date="2022-06" db="EMBL/GenBank/DDBJ databases">
        <title>Isolation of gut microbiota from human fecal samples.</title>
        <authorList>
            <person name="Pamer E.G."/>
            <person name="Barat B."/>
            <person name="Waligurski E."/>
            <person name="Medina S."/>
            <person name="Paddock L."/>
            <person name="Mostad J."/>
        </authorList>
    </citation>
    <scope>NUCLEOTIDE SEQUENCE [LARGE SCALE GENOMIC DNA]</scope>
    <source>
        <strain evidence="7 8">DFI.9.90</strain>
    </source>
</reference>
<dbReference type="GO" id="GO:0005886">
    <property type="term" value="C:plasma membrane"/>
    <property type="evidence" value="ECO:0007669"/>
    <property type="project" value="UniProtKB-SubCell"/>
</dbReference>
<evidence type="ECO:0000256" key="1">
    <source>
        <dbReference type="ARBA" id="ARBA00004651"/>
    </source>
</evidence>
<evidence type="ECO:0000256" key="3">
    <source>
        <dbReference type="ARBA" id="ARBA00022692"/>
    </source>
</evidence>
<evidence type="ECO:0000256" key="5">
    <source>
        <dbReference type="ARBA" id="ARBA00023136"/>
    </source>
</evidence>
<feature type="transmembrane region" description="Helical" evidence="6">
    <location>
        <begin position="125"/>
        <end position="141"/>
    </location>
</feature>
<dbReference type="EMBL" id="JANFYT010000030">
    <property type="protein sequence ID" value="MCQ4815228.1"/>
    <property type="molecule type" value="Genomic_DNA"/>
</dbReference>
<feature type="transmembrane region" description="Helical" evidence="6">
    <location>
        <begin position="153"/>
        <end position="175"/>
    </location>
</feature>
<feature type="transmembrane region" description="Helical" evidence="6">
    <location>
        <begin position="376"/>
        <end position="393"/>
    </location>
</feature>
<comment type="subcellular location">
    <subcellularLocation>
        <location evidence="1">Cell membrane</location>
        <topology evidence="1">Multi-pass membrane protein</topology>
    </subcellularLocation>
</comment>
<evidence type="ECO:0000256" key="4">
    <source>
        <dbReference type="ARBA" id="ARBA00022989"/>
    </source>
</evidence>
<dbReference type="Proteomes" id="UP001205919">
    <property type="component" value="Unassembled WGS sequence"/>
</dbReference>
<protein>
    <recommendedName>
        <fullName evidence="9">Sugar translocase</fullName>
    </recommendedName>
</protein>
<keyword evidence="5 6" id="KW-0472">Membrane</keyword>
<feature type="transmembrane region" description="Helical" evidence="6">
    <location>
        <begin position="91"/>
        <end position="113"/>
    </location>
</feature>
<feature type="transmembrane region" description="Helical" evidence="6">
    <location>
        <begin position="466"/>
        <end position="486"/>
    </location>
</feature>
<dbReference type="RefSeq" id="WP_256182181.1">
    <property type="nucleotide sequence ID" value="NZ_JANFYT010000030.1"/>
</dbReference>
<feature type="transmembrane region" description="Helical" evidence="6">
    <location>
        <begin position="338"/>
        <end position="355"/>
    </location>
</feature>
<evidence type="ECO:0008006" key="9">
    <source>
        <dbReference type="Google" id="ProtNLM"/>
    </source>
</evidence>
<feature type="transmembrane region" description="Helical" evidence="6">
    <location>
        <begin position="306"/>
        <end position="326"/>
    </location>
</feature>
<keyword evidence="8" id="KW-1185">Reference proteome</keyword>
<name>A0AAW5K8Z5_9BACT</name>
<organism evidence="7 8">
    <name type="scientific">Cloacibacillus evryensis</name>
    <dbReference type="NCBI Taxonomy" id="508460"/>
    <lineage>
        <taxon>Bacteria</taxon>
        <taxon>Thermotogati</taxon>
        <taxon>Synergistota</taxon>
        <taxon>Synergistia</taxon>
        <taxon>Synergistales</taxon>
        <taxon>Synergistaceae</taxon>
        <taxon>Cloacibacillus</taxon>
    </lineage>
</organism>
<dbReference type="AlphaFoldDB" id="A0AAW5K8Z5"/>
<evidence type="ECO:0000256" key="6">
    <source>
        <dbReference type="SAM" id="Phobius"/>
    </source>
</evidence>